<keyword evidence="3" id="KW-0328">Glycosyltransferase</keyword>
<gene>
    <name evidence="3" type="ORF">K9W45_03530</name>
</gene>
<evidence type="ECO:0000313" key="3">
    <source>
        <dbReference type="EMBL" id="UJG41543.1"/>
    </source>
</evidence>
<sequence>MNNFIFLISNVKLISDFFLSSLDIGKDNMKILVLQETDWELRGPHQQHHLMERLSVLGHEVKVIDYDFLWKEKQSKRIFEPTKKSKATPKIISEANIELIRPGMIKIPLLSFLSIPIMHFIYIYKEIKQFQPDFIIGFGILNSFIGQKLSKIYKIPFIYYLIDHLHTLLPVKPLQYVAKAFEKRTLKNCDKIYVINHGLLDYSVSMGANLEKGVYIPGGVDLKKYSSKVQREQIRKRLGIVKDDIVLMFMGWLYEFSGLKELTDYMVKNEDDLDKYKLLIVGKGDLFDYISIKRKELKNPEKIILTGQVPFKDIPIYLQAADYYLLPAHKNEIMENIVPIKLYEYLAAGNPVICTKLKGVYKEFGENNGILYIDKPTDVYSVVNETLDLKDKISEKGLNFVSSYDWDSIVNKFIYSLESLRKQYLKKCEMDPCD</sequence>
<dbReference type="Gene3D" id="3.40.50.2000">
    <property type="entry name" value="Glycogen Phosphorylase B"/>
    <property type="match status" value="2"/>
</dbReference>
<name>A0A9Y1BM18_9ARCH</name>
<dbReference type="InterPro" id="IPR028098">
    <property type="entry name" value="Glyco_trans_4-like_N"/>
</dbReference>
<dbReference type="PANTHER" id="PTHR12526">
    <property type="entry name" value="GLYCOSYLTRANSFERASE"/>
    <property type="match status" value="1"/>
</dbReference>
<dbReference type="Pfam" id="PF13439">
    <property type="entry name" value="Glyco_transf_4"/>
    <property type="match status" value="1"/>
</dbReference>
<protein>
    <submittedName>
        <fullName evidence="3">Glycosyltransferase</fullName>
        <ecNumber evidence="3">2.4.-.-</ecNumber>
    </submittedName>
</protein>
<evidence type="ECO:0000259" key="1">
    <source>
        <dbReference type="Pfam" id="PF00534"/>
    </source>
</evidence>
<dbReference type="Pfam" id="PF00534">
    <property type="entry name" value="Glycos_transf_1"/>
    <property type="match status" value="1"/>
</dbReference>
<feature type="domain" description="Glycosyltransferase subfamily 4-like N-terminal" evidence="2">
    <location>
        <begin position="48"/>
        <end position="223"/>
    </location>
</feature>
<feature type="domain" description="Glycosyl transferase family 1" evidence="1">
    <location>
        <begin position="231"/>
        <end position="373"/>
    </location>
</feature>
<proteinExistence type="predicted"/>
<dbReference type="EC" id="2.4.-.-" evidence="3"/>
<reference evidence="3" key="1">
    <citation type="journal article" date="2022" name="Nat. Microbiol.">
        <title>Unique mobile elements and scalable gene flow at the prokaryote-eukaryote boundary revealed by circularized Asgard archaea genomes.</title>
        <authorList>
            <person name="Wu F."/>
            <person name="Speth D.R."/>
            <person name="Philosof A."/>
            <person name="Cremiere A."/>
            <person name="Narayanan A."/>
            <person name="Barco R.A."/>
            <person name="Connon S.A."/>
            <person name="Amend J.P."/>
            <person name="Antoshechkin I.A."/>
            <person name="Orphan V.J."/>
        </authorList>
    </citation>
    <scope>NUCLEOTIDE SEQUENCE</scope>
    <source>
        <strain evidence="3">PM71</strain>
    </source>
</reference>
<dbReference type="AlphaFoldDB" id="A0A9Y1BM18"/>
<evidence type="ECO:0000259" key="2">
    <source>
        <dbReference type="Pfam" id="PF13439"/>
    </source>
</evidence>
<dbReference type="GO" id="GO:0016757">
    <property type="term" value="F:glycosyltransferase activity"/>
    <property type="evidence" value="ECO:0007669"/>
    <property type="project" value="UniProtKB-KW"/>
</dbReference>
<dbReference type="SUPFAM" id="SSF53756">
    <property type="entry name" value="UDP-Glycosyltransferase/glycogen phosphorylase"/>
    <property type="match status" value="1"/>
</dbReference>
<organism evidence="3">
    <name type="scientific">Candidatus Heimdallarchaeum aukensis</name>
    <dbReference type="NCBI Taxonomy" id="2876573"/>
    <lineage>
        <taxon>Archaea</taxon>
        <taxon>Promethearchaeati</taxon>
        <taxon>Candidatus Heimdallarchaeota</taxon>
        <taxon>Candidatus Heimdallarchaeia (ex Rinke et al. 2021) (nom. nud.)</taxon>
        <taxon>Candidatus Heimdallarchaeales</taxon>
        <taxon>Candidatus Heimdallarchaeaceae</taxon>
        <taxon>Candidatus Heimdallarchaeum</taxon>
    </lineage>
</organism>
<dbReference type="InterPro" id="IPR001296">
    <property type="entry name" value="Glyco_trans_1"/>
</dbReference>
<keyword evidence="3" id="KW-0808">Transferase</keyword>
<dbReference type="Proteomes" id="UP001201020">
    <property type="component" value="Chromosome"/>
</dbReference>
<accession>A0A9Y1BM18</accession>
<dbReference type="EMBL" id="CP084166">
    <property type="protein sequence ID" value="UJG41543.1"/>
    <property type="molecule type" value="Genomic_DNA"/>
</dbReference>